<evidence type="ECO:0000313" key="1">
    <source>
        <dbReference type="EMBL" id="RNA35786.1"/>
    </source>
</evidence>
<reference evidence="1 2" key="1">
    <citation type="journal article" date="2018" name="Sci. Rep.">
        <title>Genomic signatures of local adaptation to the degree of environmental predictability in rotifers.</title>
        <authorList>
            <person name="Franch-Gras L."/>
            <person name="Hahn C."/>
            <person name="Garcia-Roger E.M."/>
            <person name="Carmona M.J."/>
            <person name="Serra M."/>
            <person name="Gomez A."/>
        </authorList>
    </citation>
    <scope>NUCLEOTIDE SEQUENCE [LARGE SCALE GENOMIC DNA]</scope>
    <source>
        <strain evidence="1">HYR1</strain>
    </source>
</reference>
<accession>A0A3M7SJ51</accession>
<comment type="caution">
    <text evidence="1">The sequence shown here is derived from an EMBL/GenBank/DDBJ whole genome shotgun (WGS) entry which is preliminary data.</text>
</comment>
<dbReference type="EMBL" id="REGN01001287">
    <property type="protein sequence ID" value="RNA35786.1"/>
    <property type="molecule type" value="Genomic_DNA"/>
</dbReference>
<dbReference type="Proteomes" id="UP000276133">
    <property type="component" value="Unassembled WGS sequence"/>
</dbReference>
<dbReference type="AlphaFoldDB" id="A0A3M7SJ51"/>
<protein>
    <submittedName>
        <fullName evidence="1">Uncharacterized protein</fullName>
    </submittedName>
</protein>
<organism evidence="1 2">
    <name type="scientific">Brachionus plicatilis</name>
    <name type="common">Marine rotifer</name>
    <name type="synonym">Brachionus muelleri</name>
    <dbReference type="NCBI Taxonomy" id="10195"/>
    <lineage>
        <taxon>Eukaryota</taxon>
        <taxon>Metazoa</taxon>
        <taxon>Spiralia</taxon>
        <taxon>Gnathifera</taxon>
        <taxon>Rotifera</taxon>
        <taxon>Eurotatoria</taxon>
        <taxon>Monogononta</taxon>
        <taxon>Pseudotrocha</taxon>
        <taxon>Ploima</taxon>
        <taxon>Brachionidae</taxon>
        <taxon>Brachionus</taxon>
    </lineage>
</organism>
<gene>
    <name evidence="1" type="ORF">BpHYR1_004526</name>
</gene>
<keyword evidence="2" id="KW-1185">Reference proteome</keyword>
<evidence type="ECO:0000313" key="2">
    <source>
        <dbReference type="Proteomes" id="UP000276133"/>
    </source>
</evidence>
<proteinExistence type="predicted"/>
<sequence>MQYFIFHLDPHSKHTLKYYSHTKTSSEQTINQKPESSGVLHFNTYHFVHSIKTFKFFRREILSKFAVNNDLLKFIIFYL</sequence>
<name>A0A3M7SJ51_BRAPC</name>